<dbReference type="GO" id="GO:0006364">
    <property type="term" value="P:rRNA processing"/>
    <property type="evidence" value="ECO:0007669"/>
    <property type="project" value="InterPro"/>
</dbReference>
<dbReference type="GO" id="GO:0005655">
    <property type="term" value="C:nucleolar ribonuclease P complex"/>
    <property type="evidence" value="ECO:0007669"/>
    <property type="project" value="TreeGrafter"/>
</dbReference>
<dbReference type="GO" id="GO:0004526">
    <property type="term" value="F:ribonuclease P activity"/>
    <property type="evidence" value="ECO:0007669"/>
    <property type="project" value="TreeGrafter"/>
</dbReference>
<evidence type="ECO:0000313" key="2">
    <source>
        <dbReference type="EMBL" id="CAF9930374.1"/>
    </source>
</evidence>
<dbReference type="AlphaFoldDB" id="A0A8H3FW75"/>
<feature type="region of interest" description="Disordered" evidence="1">
    <location>
        <begin position="116"/>
        <end position="141"/>
    </location>
</feature>
<dbReference type="GO" id="GO:0005829">
    <property type="term" value="C:cytosol"/>
    <property type="evidence" value="ECO:0007669"/>
    <property type="project" value="TreeGrafter"/>
</dbReference>
<dbReference type="GO" id="GO:0000172">
    <property type="term" value="C:ribonuclease MRP complex"/>
    <property type="evidence" value="ECO:0007669"/>
    <property type="project" value="TreeGrafter"/>
</dbReference>
<dbReference type="GO" id="GO:0008033">
    <property type="term" value="P:tRNA processing"/>
    <property type="evidence" value="ECO:0007669"/>
    <property type="project" value="InterPro"/>
</dbReference>
<gene>
    <name evidence="2" type="ORF">HETSPECPRED_007616</name>
</gene>
<feature type="region of interest" description="Disordered" evidence="1">
    <location>
        <begin position="38"/>
        <end position="88"/>
    </location>
</feature>
<accession>A0A8H3FW75</accession>
<protein>
    <submittedName>
        <fullName evidence="2">Uncharacterized protein</fullName>
    </submittedName>
</protein>
<proteinExistence type="predicted"/>
<dbReference type="GO" id="GO:0000171">
    <property type="term" value="F:ribonuclease MRP activity"/>
    <property type="evidence" value="ECO:0007669"/>
    <property type="project" value="TreeGrafter"/>
</dbReference>
<feature type="region of interest" description="Disordered" evidence="1">
    <location>
        <begin position="1"/>
        <end position="25"/>
    </location>
</feature>
<reference evidence="2" key="1">
    <citation type="submission" date="2021-03" db="EMBL/GenBank/DDBJ databases">
        <authorList>
            <person name="Tagirdzhanova G."/>
        </authorList>
    </citation>
    <scope>NUCLEOTIDE SEQUENCE</scope>
</reference>
<comment type="caution">
    <text evidence="2">The sequence shown here is derived from an EMBL/GenBank/DDBJ whole genome shotgun (WGS) entry which is preliminary data.</text>
</comment>
<keyword evidence="3" id="KW-1185">Reference proteome</keyword>
<evidence type="ECO:0000256" key="1">
    <source>
        <dbReference type="SAM" id="MobiDB-lite"/>
    </source>
</evidence>
<feature type="compositionally biased region" description="Basic residues" evidence="1">
    <location>
        <begin position="45"/>
        <end position="69"/>
    </location>
</feature>
<dbReference type="InterPro" id="IPR013241">
    <property type="entry name" value="RNase_P_Pop3"/>
</dbReference>
<organism evidence="2 3">
    <name type="scientific">Heterodermia speciosa</name>
    <dbReference type="NCBI Taxonomy" id="116794"/>
    <lineage>
        <taxon>Eukaryota</taxon>
        <taxon>Fungi</taxon>
        <taxon>Dikarya</taxon>
        <taxon>Ascomycota</taxon>
        <taxon>Pezizomycotina</taxon>
        <taxon>Lecanoromycetes</taxon>
        <taxon>OSLEUM clade</taxon>
        <taxon>Lecanoromycetidae</taxon>
        <taxon>Caliciales</taxon>
        <taxon>Physciaceae</taxon>
        <taxon>Heterodermia</taxon>
    </lineage>
</organism>
<evidence type="ECO:0000313" key="3">
    <source>
        <dbReference type="Proteomes" id="UP000664521"/>
    </source>
</evidence>
<sequence>MASKPKISFSLGSPYPEEAWPTASPQDQATILEKLTDLLGPVGQHRSRHAPVSRGKRAKRRSKQARKRANLQGRQGEDPLLPHSDNKVPEVMKHVTVGFNSTTRFLESLAQRSSSIGFESGVDDPKDKTRTSDSMQGNQSTATPLQVEPLVAIFIPHSEQASKLYAHIPVLIRTGNVGTPEVLTTRVVILPEAAEAQLSTALKIPRVGIIGLMNAPSALELIDLVRTKVPPLRLPQLEGVAAGIFLPVNIVQTARLGPK</sequence>
<dbReference type="EMBL" id="CAJPDS010000055">
    <property type="protein sequence ID" value="CAF9930374.1"/>
    <property type="molecule type" value="Genomic_DNA"/>
</dbReference>
<dbReference type="PANTHER" id="PTHR28272:SF1">
    <property type="entry name" value="RIBONUCLEASES P_MRP PROTEIN SUBUNIT POP3"/>
    <property type="match status" value="1"/>
</dbReference>
<dbReference type="GO" id="GO:0034965">
    <property type="term" value="P:intronic box C/D snoRNA processing"/>
    <property type="evidence" value="ECO:0007669"/>
    <property type="project" value="TreeGrafter"/>
</dbReference>
<dbReference type="PANTHER" id="PTHR28272">
    <property type="entry name" value="RIBONUCLEASES P/MRP PROTEIN SUBUNIT POP3"/>
    <property type="match status" value="1"/>
</dbReference>
<name>A0A8H3FW75_9LECA</name>
<dbReference type="Proteomes" id="UP000664521">
    <property type="component" value="Unassembled WGS sequence"/>
</dbReference>
<feature type="compositionally biased region" description="Polar residues" evidence="1">
    <location>
        <begin position="132"/>
        <end position="141"/>
    </location>
</feature>
<dbReference type="OrthoDB" id="20109at2759"/>